<name>A0A1F6DWX1_9BACT</name>
<dbReference type="STRING" id="1798497.A3D71_04100"/>
<comment type="caution">
    <text evidence="1">The sequence shown here is derived from an EMBL/GenBank/DDBJ whole genome shotgun (WGS) entry which is preliminary data.</text>
</comment>
<organism evidence="1 2">
    <name type="scientific">Candidatus Kaiserbacteria bacterium RIFCSPHIGHO2_02_FULL_55_20</name>
    <dbReference type="NCBI Taxonomy" id="1798497"/>
    <lineage>
        <taxon>Bacteria</taxon>
        <taxon>Candidatus Kaiseribacteriota</taxon>
    </lineage>
</organism>
<dbReference type="AlphaFoldDB" id="A0A1F6DWX1"/>
<evidence type="ECO:0000313" key="1">
    <source>
        <dbReference type="EMBL" id="OGG65921.1"/>
    </source>
</evidence>
<reference evidence="1 2" key="1">
    <citation type="journal article" date="2016" name="Nat. Commun.">
        <title>Thousands of microbial genomes shed light on interconnected biogeochemical processes in an aquifer system.</title>
        <authorList>
            <person name="Anantharaman K."/>
            <person name="Brown C.T."/>
            <person name="Hug L.A."/>
            <person name="Sharon I."/>
            <person name="Castelle C.J."/>
            <person name="Probst A.J."/>
            <person name="Thomas B.C."/>
            <person name="Singh A."/>
            <person name="Wilkins M.J."/>
            <person name="Karaoz U."/>
            <person name="Brodie E.L."/>
            <person name="Williams K.H."/>
            <person name="Hubbard S.S."/>
            <person name="Banfield J.F."/>
        </authorList>
    </citation>
    <scope>NUCLEOTIDE SEQUENCE [LARGE SCALE GENOMIC DNA]</scope>
</reference>
<dbReference type="Proteomes" id="UP000177652">
    <property type="component" value="Unassembled WGS sequence"/>
</dbReference>
<evidence type="ECO:0000313" key="2">
    <source>
        <dbReference type="Proteomes" id="UP000177652"/>
    </source>
</evidence>
<proteinExistence type="predicted"/>
<dbReference type="EMBL" id="MFLK01000026">
    <property type="protein sequence ID" value="OGG65921.1"/>
    <property type="molecule type" value="Genomic_DNA"/>
</dbReference>
<accession>A0A1F6DWX1</accession>
<gene>
    <name evidence="1" type="ORF">A3D71_04100</name>
</gene>
<sequence length="237" mass="25834">MQTTFLKRLKSVQGAIPSMRCNVVPSSFDPTDEAMLAFPLPISWQWSSCERFLRERAARIVMTRLPLFWQLEVLLHDVCKAVGAPLFIGSPQNMPVGAAAIAAMGIDTIITSGEDCGAFATHLSDRAIPLPKNLFIVRTPEESWGTPPTLSRAGVRIHQEVHLFPGVVIAEQCAHADAGVQACFHLSDGVRIDTRGSDSYLTIDKELPLPITDLEIPFSLRAGGTCACGKQILEKIL</sequence>
<protein>
    <submittedName>
        <fullName evidence="1">Uncharacterized protein</fullName>
    </submittedName>
</protein>